<keyword evidence="2" id="KW-1185">Reference proteome</keyword>
<accession>A0A5B8UV84</accession>
<dbReference type="KEGG" id="mgin:FRZ54_10745"/>
<gene>
    <name evidence="1" type="ORF">FRZ54_10745</name>
</gene>
<reference evidence="1 2" key="1">
    <citation type="journal article" date="2017" name="Curr. Microbiol.">
        <title>Mucilaginibacter ginsenosidivorans sp. nov., Isolated from Soil of Ginseng Field.</title>
        <authorList>
            <person name="Kim M.M."/>
            <person name="Siddiqi M.Z."/>
            <person name="Im W.T."/>
        </authorList>
    </citation>
    <scope>NUCLEOTIDE SEQUENCE [LARGE SCALE GENOMIC DNA]</scope>
    <source>
        <strain evidence="1 2">Gsoil 3017</strain>
    </source>
</reference>
<name>A0A5B8UV84_9SPHI</name>
<dbReference type="EMBL" id="CP042436">
    <property type="protein sequence ID" value="QEC63037.1"/>
    <property type="molecule type" value="Genomic_DNA"/>
</dbReference>
<dbReference type="Proteomes" id="UP000321479">
    <property type="component" value="Chromosome"/>
</dbReference>
<evidence type="ECO:0000313" key="1">
    <source>
        <dbReference type="EMBL" id="QEC63037.1"/>
    </source>
</evidence>
<dbReference type="Gene3D" id="3.40.1580.10">
    <property type="entry name" value="SMI1/KNR4-like"/>
    <property type="match status" value="1"/>
</dbReference>
<dbReference type="SUPFAM" id="SSF160631">
    <property type="entry name" value="SMI1/KNR4-like"/>
    <property type="match status" value="1"/>
</dbReference>
<dbReference type="AlphaFoldDB" id="A0A5B8UV84"/>
<sequence>MEERIPKAKIKEQDMNDIFRECDLLLTELHKFDPSIISLGPEITDDRLGIFERSIGFEFPLDFKYIIKKHNRIVLAGTEIYGLDNTLRGTSLNEVYKYEHDERTYNAMPSEFLPFSPDGRGNHYCLNLSKLINGVCPIVFWQHDFIYRKPEEVEQCNDDFVSWIKEVMIEWTLEDYNYDGTER</sequence>
<dbReference type="OrthoDB" id="681074at2"/>
<dbReference type="RefSeq" id="WP_147031613.1">
    <property type="nucleotide sequence ID" value="NZ_CP042436.1"/>
</dbReference>
<protein>
    <submittedName>
        <fullName evidence="1">SMI1/KNR4 family protein</fullName>
    </submittedName>
</protein>
<organism evidence="1 2">
    <name type="scientific">Mucilaginibacter ginsenosidivorans</name>
    <dbReference type="NCBI Taxonomy" id="398053"/>
    <lineage>
        <taxon>Bacteria</taxon>
        <taxon>Pseudomonadati</taxon>
        <taxon>Bacteroidota</taxon>
        <taxon>Sphingobacteriia</taxon>
        <taxon>Sphingobacteriales</taxon>
        <taxon>Sphingobacteriaceae</taxon>
        <taxon>Mucilaginibacter</taxon>
    </lineage>
</organism>
<dbReference type="Pfam" id="PF14567">
    <property type="entry name" value="SUKH_5"/>
    <property type="match status" value="1"/>
</dbReference>
<proteinExistence type="predicted"/>
<dbReference type="InterPro" id="IPR037883">
    <property type="entry name" value="Knr4/Smi1-like_sf"/>
</dbReference>
<evidence type="ECO:0000313" key="2">
    <source>
        <dbReference type="Proteomes" id="UP000321479"/>
    </source>
</evidence>